<dbReference type="PANTHER" id="PTHR21392:SF0">
    <property type="entry name" value="TRNA-URIDINE AMINOCARBOXYPROPYLTRANSFERASE 2"/>
    <property type="match status" value="1"/>
</dbReference>
<evidence type="ECO:0000256" key="3">
    <source>
        <dbReference type="ARBA" id="ARBA00022691"/>
    </source>
</evidence>
<evidence type="ECO:0000313" key="9">
    <source>
        <dbReference type="Proteomes" id="UP000245802"/>
    </source>
</evidence>
<dbReference type="EMBL" id="CP025958">
    <property type="protein sequence ID" value="AWM38330.1"/>
    <property type="molecule type" value="Genomic_DNA"/>
</dbReference>
<keyword evidence="2" id="KW-0808">Transferase</keyword>
<gene>
    <name evidence="8" type="ORF">C1280_15935</name>
</gene>
<evidence type="ECO:0000259" key="7">
    <source>
        <dbReference type="SMART" id="SM01144"/>
    </source>
</evidence>
<protein>
    <recommendedName>
        <fullName evidence="1">tRNA-uridine aminocarboxypropyltransferase</fullName>
        <ecNumber evidence="1">2.5.1.25</ecNumber>
    </recommendedName>
</protein>
<feature type="region of interest" description="Disordered" evidence="6">
    <location>
        <begin position="213"/>
        <end position="236"/>
    </location>
</feature>
<dbReference type="InterPro" id="IPR005636">
    <property type="entry name" value="DTW"/>
</dbReference>
<dbReference type="SMART" id="SM01144">
    <property type="entry name" value="DTW"/>
    <property type="match status" value="1"/>
</dbReference>
<keyword evidence="3" id="KW-0949">S-adenosyl-L-methionine</keyword>
<evidence type="ECO:0000256" key="4">
    <source>
        <dbReference type="ARBA" id="ARBA00022694"/>
    </source>
</evidence>
<keyword evidence="9" id="KW-1185">Reference proteome</keyword>
<dbReference type="GO" id="GO:0008033">
    <property type="term" value="P:tRNA processing"/>
    <property type="evidence" value="ECO:0007669"/>
    <property type="project" value="UniProtKB-KW"/>
</dbReference>
<keyword evidence="4" id="KW-0819">tRNA processing</keyword>
<dbReference type="Pfam" id="PF03942">
    <property type="entry name" value="DTW"/>
    <property type="match status" value="1"/>
</dbReference>
<feature type="domain" description="DTW" evidence="7">
    <location>
        <begin position="6"/>
        <end position="195"/>
    </location>
</feature>
<dbReference type="EC" id="2.5.1.25" evidence="1"/>
<comment type="similarity">
    <text evidence="5">Belongs to the TDD superfamily. DTWD2 family.</text>
</comment>
<dbReference type="InterPro" id="IPR039262">
    <property type="entry name" value="DTWD2/TAPT"/>
</dbReference>
<dbReference type="OrthoDB" id="268835at2"/>
<dbReference type="Proteomes" id="UP000245802">
    <property type="component" value="Chromosome"/>
</dbReference>
<evidence type="ECO:0000256" key="5">
    <source>
        <dbReference type="ARBA" id="ARBA00034489"/>
    </source>
</evidence>
<evidence type="ECO:0000256" key="2">
    <source>
        <dbReference type="ARBA" id="ARBA00022679"/>
    </source>
</evidence>
<evidence type="ECO:0000313" key="8">
    <source>
        <dbReference type="EMBL" id="AWM38330.1"/>
    </source>
</evidence>
<sequence>MSADRDPTPCPACRLHAWLCVCAHAPRLATHTPLLLIVHVHDLGRTSNTVRLLTLAVRNATLLCHGAFPAPADPAAHVPAGATPIVLFPGRGAKPLTPELVAALPSPPALIVPDGNWKQAGKMVKRIPLLDSAVKVALPARDFAGVALRRNRPGHRMSTYEAVVQALGILEGETVAAPLLDFYRRATDRMLLVRGKLRLGDVYGGLDGPHDGRALPTHALSPESDSGAAEDIGDCR</sequence>
<dbReference type="GO" id="GO:0016432">
    <property type="term" value="F:tRNA-uridine aminocarboxypropyltransferase activity"/>
    <property type="evidence" value="ECO:0007669"/>
    <property type="project" value="UniProtKB-EC"/>
</dbReference>
<accession>A0A2Z3HAV1</accession>
<proteinExistence type="inferred from homology"/>
<dbReference type="AlphaFoldDB" id="A0A2Z3HAV1"/>
<dbReference type="RefSeq" id="WP_010048059.1">
    <property type="nucleotide sequence ID" value="NZ_CP025958.1"/>
</dbReference>
<evidence type="ECO:0000256" key="6">
    <source>
        <dbReference type="SAM" id="MobiDB-lite"/>
    </source>
</evidence>
<dbReference type="PANTHER" id="PTHR21392">
    <property type="entry name" value="TRNA-URIDINE AMINOCARBOXYPROPYLTRANSFERASE 2"/>
    <property type="match status" value="1"/>
</dbReference>
<organism evidence="8 9">
    <name type="scientific">Gemmata obscuriglobus</name>
    <dbReference type="NCBI Taxonomy" id="114"/>
    <lineage>
        <taxon>Bacteria</taxon>
        <taxon>Pseudomonadati</taxon>
        <taxon>Planctomycetota</taxon>
        <taxon>Planctomycetia</taxon>
        <taxon>Gemmatales</taxon>
        <taxon>Gemmataceae</taxon>
        <taxon>Gemmata</taxon>
    </lineage>
</organism>
<reference evidence="8 9" key="1">
    <citation type="submission" date="2018-01" db="EMBL/GenBank/DDBJ databases">
        <title>G. obscuriglobus.</title>
        <authorList>
            <person name="Franke J."/>
            <person name="Blomberg W."/>
            <person name="Selmecki A."/>
        </authorList>
    </citation>
    <scope>NUCLEOTIDE SEQUENCE [LARGE SCALE GENOMIC DNA]</scope>
    <source>
        <strain evidence="8 9">DSM 5831</strain>
    </source>
</reference>
<evidence type="ECO:0000256" key="1">
    <source>
        <dbReference type="ARBA" id="ARBA00012386"/>
    </source>
</evidence>
<name>A0A2Z3HAV1_9BACT</name>
<dbReference type="KEGG" id="gog:C1280_15935"/>